<dbReference type="RefSeq" id="WP_407051005.1">
    <property type="nucleotide sequence ID" value="NZ_CP158568.1"/>
</dbReference>
<dbReference type="Gene3D" id="1.20.5.2280">
    <property type="match status" value="1"/>
</dbReference>
<evidence type="ECO:0000313" key="2">
    <source>
        <dbReference type="EMBL" id="XBY45910.1"/>
    </source>
</evidence>
<organism evidence="2">
    <name type="scientific">Methyloraptor flagellatus</name>
    <dbReference type="NCBI Taxonomy" id="3162530"/>
    <lineage>
        <taxon>Bacteria</taxon>
        <taxon>Pseudomonadati</taxon>
        <taxon>Pseudomonadota</taxon>
        <taxon>Alphaproteobacteria</taxon>
        <taxon>Hyphomicrobiales</taxon>
        <taxon>Ancalomicrobiaceae</taxon>
        <taxon>Methyloraptor</taxon>
    </lineage>
</organism>
<accession>A0AAU7XCP9</accession>
<feature type="coiled-coil region" evidence="1">
    <location>
        <begin position="33"/>
        <end position="60"/>
    </location>
</feature>
<name>A0AAU7XCP9_9HYPH</name>
<proteinExistence type="predicted"/>
<dbReference type="AlphaFoldDB" id="A0AAU7XCP9"/>
<keyword evidence="1" id="KW-0175">Coiled coil</keyword>
<dbReference type="EMBL" id="CP158568">
    <property type="protein sequence ID" value="XBY45910.1"/>
    <property type="molecule type" value="Genomic_DNA"/>
</dbReference>
<protein>
    <submittedName>
        <fullName evidence="2">Uncharacterized protein</fullName>
    </submittedName>
</protein>
<dbReference type="KEGG" id="mflg:ABS361_06590"/>
<evidence type="ECO:0000256" key="1">
    <source>
        <dbReference type="SAM" id="Coils"/>
    </source>
</evidence>
<gene>
    <name evidence="2" type="ORF">ABS361_06590</name>
</gene>
<reference evidence="2" key="1">
    <citation type="submission" date="2024-06" db="EMBL/GenBank/DDBJ databases">
        <title>Methylostella associata gen. nov., sp. nov., a novel Ancalomicrobiaceae-affiliated facultatively methylotrophic bacteria that feed on methanotrophs of the genus Methylococcus.</title>
        <authorList>
            <person name="Saltykova V."/>
            <person name="Danilova O.V."/>
            <person name="Oshkin I.Y."/>
            <person name="Belova S.E."/>
            <person name="Pimenov N.V."/>
            <person name="Dedysh S.N."/>
        </authorList>
    </citation>
    <scope>NUCLEOTIDE SEQUENCE</scope>
    <source>
        <strain evidence="2">S20</strain>
    </source>
</reference>
<sequence>MAEPESLVLVYLRRIDEKVDRLIDDVHDLKVPVTNVEEGLAGINRRLDRLETRMDRVERRLDLADHPH</sequence>